<dbReference type="EMBL" id="JAOXHJ010000002">
    <property type="protein sequence ID" value="MCV3753969.1"/>
    <property type="molecule type" value="Genomic_DNA"/>
</dbReference>
<dbReference type="Proteomes" id="UP001207252">
    <property type="component" value="Unassembled WGS sequence"/>
</dbReference>
<accession>A0ABT3BP06</accession>
<protein>
    <recommendedName>
        <fullName evidence="3">Lipoprotein</fullName>
    </recommendedName>
</protein>
<evidence type="ECO:0000313" key="1">
    <source>
        <dbReference type="EMBL" id="MCV3753969.1"/>
    </source>
</evidence>
<name>A0ABT3BP06_9BACT</name>
<proteinExistence type="predicted"/>
<reference evidence="1 2" key="1">
    <citation type="journal article" date="2020" name="Int. J. Syst. Evol. Microbiol.">
        <title>Ureaplasma miroungigenitalium sp. nov. isolated from northern elephant seals (Mirounga angustirostris) and Ureaplasma zalophigenitalium sp. nov. isolated from California sea lions (Zalophus californianus).</title>
        <authorList>
            <person name="Volokhov D.V."/>
            <person name="Gulland F.M."/>
            <person name="Gao Y."/>
            <person name="Chizhikov V.E."/>
        </authorList>
    </citation>
    <scope>NUCLEOTIDE SEQUENCE [LARGE SCALE GENOMIC DNA]</scope>
    <source>
        <strain evidence="1 2">CSL7644-GEN</strain>
    </source>
</reference>
<sequence length="160" mass="18303">MNKTKKSLFKKIAAPLICCFGVIGLGVLTACSPYKKNQFDPRQTSIQKINQRYVLVINKALLEPDNNQLSAAMVMQTKWKVALEKNAEETYEIISQPTNVLIEQINGHYFLSCQVDLGPVDQINQHLRKLKQANPDKEQMMLIVPDQHFISMQIAFNFHE</sequence>
<dbReference type="RefSeq" id="WP_263817773.1">
    <property type="nucleotide sequence ID" value="NZ_JAOXHJ010000002.1"/>
</dbReference>
<evidence type="ECO:0000313" key="2">
    <source>
        <dbReference type="Proteomes" id="UP001207252"/>
    </source>
</evidence>
<dbReference type="PROSITE" id="PS51257">
    <property type="entry name" value="PROKAR_LIPOPROTEIN"/>
    <property type="match status" value="1"/>
</dbReference>
<organism evidence="1 2">
    <name type="scientific">Ureaplasma zalophigenitalium</name>
    <dbReference type="NCBI Taxonomy" id="907723"/>
    <lineage>
        <taxon>Bacteria</taxon>
        <taxon>Bacillati</taxon>
        <taxon>Mycoplasmatota</taxon>
        <taxon>Mycoplasmoidales</taxon>
        <taxon>Mycoplasmoidaceae</taxon>
        <taxon>Ureaplasma</taxon>
    </lineage>
</organism>
<evidence type="ECO:0008006" key="3">
    <source>
        <dbReference type="Google" id="ProtNLM"/>
    </source>
</evidence>
<keyword evidence="2" id="KW-1185">Reference proteome</keyword>
<gene>
    <name evidence="1" type="ORF">OF365_01125</name>
</gene>
<comment type="caution">
    <text evidence="1">The sequence shown here is derived from an EMBL/GenBank/DDBJ whole genome shotgun (WGS) entry which is preliminary data.</text>
</comment>